<comment type="subcellular location">
    <subcellularLocation>
        <location evidence="1">Secreted</location>
    </subcellularLocation>
</comment>
<keyword evidence="2" id="KW-0964">Secreted</keyword>
<dbReference type="Gene3D" id="2.170.130.30">
    <property type="match status" value="1"/>
</dbReference>
<feature type="disulfide bond" evidence="5">
    <location>
        <begin position="56"/>
        <end position="92"/>
    </location>
</feature>
<dbReference type="Pfam" id="PF01122">
    <property type="entry name" value="Cobalamin_bind"/>
    <property type="match status" value="1"/>
</dbReference>
<evidence type="ECO:0000256" key="1">
    <source>
        <dbReference type="ARBA" id="ARBA00004613"/>
    </source>
</evidence>
<dbReference type="InterPro" id="IPR002157">
    <property type="entry name" value="Cbl-bd_prot"/>
</dbReference>
<reference evidence="6 7" key="1">
    <citation type="submission" date="2021-06" db="EMBL/GenBank/DDBJ databases">
        <title>Caerostris extrusa draft genome.</title>
        <authorList>
            <person name="Kono N."/>
            <person name="Arakawa K."/>
        </authorList>
    </citation>
    <scope>NUCLEOTIDE SEQUENCE [LARGE SCALE GENOMIC DNA]</scope>
</reference>
<feature type="binding site" evidence="4">
    <location>
        <position position="125"/>
    </location>
    <ligand>
        <name>cyanocob(III)alamin</name>
        <dbReference type="ChEBI" id="CHEBI:17439"/>
    </ligand>
</feature>
<proteinExistence type="predicted"/>
<sequence length="323" mass="36597">MSLSRLALYVNALYATCQDPHNFHGLDLVRILRHRTDTALANTADFRLPAVFLPLCLAGDVKYEDMRRIISMHQNHKNNTDLQTLEFLALTCIDRMNTISSTKHYLKSMLTDLIRLNHNFRSLNDVYTHALVLQALNAASDSPAEVKSLTEKQLPDGSFGSLLGTYYALPALVGKSLLSLRDRKCSNDITLGRSSSYPLSETSPPKVHYSVWVGEGDNRDAHSVTVPLLPNGTFFDVMNGAQARNRNFRFSYEETKNGKHVYSLAGIPNDVQREQYWGLYTSKREPNGVRPHRQMKKMTVGVDRIYPAPGDHFIFWFKRSSSE</sequence>
<evidence type="ECO:0000313" key="7">
    <source>
        <dbReference type="Proteomes" id="UP001054945"/>
    </source>
</evidence>
<dbReference type="EMBL" id="BPLR01021525">
    <property type="protein sequence ID" value="GIX90723.1"/>
    <property type="molecule type" value="Genomic_DNA"/>
</dbReference>
<dbReference type="Proteomes" id="UP001054945">
    <property type="component" value="Unassembled WGS sequence"/>
</dbReference>
<dbReference type="PANTHER" id="PTHR10559:SF18">
    <property type="entry name" value="TRANSCOBALAMIN II"/>
    <property type="match status" value="1"/>
</dbReference>
<organism evidence="6 7">
    <name type="scientific">Caerostris extrusa</name>
    <name type="common">Bark spider</name>
    <name type="synonym">Caerostris bankana</name>
    <dbReference type="NCBI Taxonomy" id="172846"/>
    <lineage>
        <taxon>Eukaryota</taxon>
        <taxon>Metazoa</taxon>
        <taxon>Ecdysozoa</taxon>
        <taxon>Arthropoda</taxon>
        <taxon>Chelicerata</taxon>
        <taxon>Arachnida</taxon>
        <taxon>Araneae</taxon>
        <taxon>Araneomorphae</taxon>
        <taxon>Entelegynae</taxon>
        <taxon>Araneoidea</taxon>
        <taxon>Araneidae</taxon>
        <taxon>Caerostris</taxon>
    </lineage>
</organism>
<dbReference type="GO" id="GO:0015889">
    <property type="term" value="P:cobalamin transport"/>
    <property type="evidence" value="ECO:0007669"/>
    <property type="project" value="InterPro"/>
</dbReference>
<evidence type="ECO:0000256" key="3">
    <source>
        <dbReference type="ARBA" id="ARBA00022729"/>
    </source>
</evidence>
<dbReference type="GO" id="GO:0031419">
    <property type="term" value="F:cobalamin binding"/>
    <property type="evidence" value="ECO:0007669"/>
    <property type="project" value="InterPro"/>
</dbReference>
<evidence type="ECO:0000256" key="4">
    <source>
        <dbReference type="PIRSR" id="PIRSR602157-1"/>
    </source>
</evidence>
<dbReference type="InterPro" id="IPR051588">
    <property type="entry name" value="Cobalamin_Transport"/>
</dbReference>
<dbReference type="AlphaFoldDB" id="A0AAV4P3W3"/>
<name>A0AAV4P3W3_CAEEX</name>
<feature type="binding site" evidence="4">
    <location>
        <position position="81"/>
    </location>
    <ligand>
        <name>cyanocob(III)alamin</name>
        <dbReference type="ChEBI" id="CHEBI:17439"/>
    </ligand>
</feature>
<evidence type="ECO:0000256" key="5">
    <source>
        <dbReference type="PIRSR" id="PIRSR602157-2"/>
    </source>
</evidence>
<keyword evidence="4" id="KW-0170">Cobalt</keyword>
<evidence type="ECO:0000313" key="6">
    <source>
        <dbReference type="EMBL" id="GIX90723.1"/>
    </source>
</evidence>
<dbReference type="PANTHER" id="PTHR10559">
    <property type="entry name" value="TRANSCOBALAMIN-1/GASTRIC INTRINSIC FACTOR"/>
    <property type="match status" value="1"/>
</dbReference>
<keyword evidence="5" id="KW-1015">Disulfide bond</keyword>
<keyword evidence="7" id="KW-1185">Reference proteome</keyword>
<feature type="binding site" evidence="4">
    <location>
        <begin position="277"/>
        <end position="279"/>
    </location>
    <ligand>
        <name>cyanocob(III)alamin</name>
        <dbReference type="ChEBI" id="CHEBI:17439"/>
    </ligand>
</feature>
<evidence type="ECO:0000256" key="2">
    <source>
        <dbReference type="ARBA" id="ARBA00022525"/>
    </source>
</evidence>
<dbReference type="GO" id="GO:0005615">
    <property type="term" value="C:extracellular space"/>
    <property type="evidence" value="ECO:0007669"/>
    <property type="project" value="TreeGrafter"/>
</dbReference>
<gene>
    <name evidence="6" type="ORF">CEXT_235641</name>
</gene>
<dbReference type="Gene3D" id="1.50.10.20">
    <property type="match status" value="1"/>
</dbReference>
<comment type="caution">
    <text evidence="6">The sequence shown here is derived from an EMBL/GenBank/DDBJ whole genome shotgun (WGS) entry which is preliminary data.</text>
</comment>
<accession>A0AAV4P3W3</accession>
<protein>
    <submittedName>
        <fullName evidence="6">Uncharacterized protein</fullName>
    </submittedName>
</protein>
<keyword evidence="3" id="KW-0732">Signal</keyword>